<keyword evidence="3" id="KW-1185">Reference proteome</keyword>
<dbReference type="AlphaFoldDB" id="A0A167VU17"/>
<evidence type="ECO:0000313" key="2">
    <source>
        <dbReference type="EMBL" id="KZP05371.1"/>
    </source>
</evidence>
<dbReference type="Proteomes" id="UP000076532">
    <property type="component" value="Unassembled WGS sequence"/>
</dbReference>
<feature type="transmembrane region" description="Helical" evidence="1">
    <location>
        <begin position="37"/>
        <end position="56"/>
    </location>
</feature>
<reference evidence="2 3" key="1">
    <citation type="journal article" date="2016" name="Mol. Biol. Evol.">
        <title>Comparative Genomics of Early-Diverging Mushroom-Forming Fungi Provides Insights into the Origins of Lignocellulose Decay Capabilities.</title>
        <authorList>
            <person name="Nagy L.G."/>
            <person name="Riley R."/>
            <person name="Tritt A."/>
            <person name="Adam C."/>
            <person name="Daum C."/>
            <person name="Floudas D."/>
            <person name="Sun H."/>
            <person name="Yadav J.S."/>
            <person name="Pangilinan J."/>
            <person name="Larsson K.H."/>
            <person name="Matsuura K."/>
            <person name="Barry K."/>
            <person name="Labutti K."/>
            <person name="Kuo R."/>
            <person name="Ohm R.A."/>
            <person name="Bhattacharya S.S."/>
            <person name="Shirouzu T."/>
            <person name="Yoshinaga Y."/>
            <person name="Martin F.M."/>
            <person name="Grigoriev I.V."/>
            <person name="Hibbett D.S."/>
        </authorList>
    </citation>
    <scope>NUCLEOTIDE SEQUENCE [LARGE SCALE GENOMIC DNA]</scope>
    <source>
        <strain evidence="2 3">CBS 109695</strain>
    </source>
</reference>
<gene>
    <name evidence="2" type="ORF">FIBSPDRAFT_1054121</name>
</gene>
<evidence type="ECO:0000313" key="3">
    <source>
        <dbReference type="Proteomes" id="UP000076532"/>
    </source>
</evidence>
<sequence length="88" mass="9619">MVQLDGRYSRRISIRAVMKSFQKKASIHFFAPLHAHFAHTMVFVLITQVAAIALLASSSSYPYLTQATSTVTWTESALPSATPSSTST</sequence>
<evidence type="ECO:0000256" key="1">
    <source>
        <dbReference type="SAM" id="Phobius"/>
    </source>
</evidence>
<protein>
    <submittedName>
        <fullName evidence="2">Uncharacterized protein</fullName>
    </submittedName>
</protein>
<accession>A0A167VU17</accession>
<keyword evidence="1" id="KW-1133">Transmembrane helix</keyword>
<keyword evidence="1" id="KW-0472">Membrane</keyword>
<organism evidence="2 3">
    <name type="scientific">Athelia psychrophila</name>
    <dbReference type="NCBI Taxonomy" id="1759441"/>
    <lineage>
        <taxon>Eukaryota</taxon>
        <taxon>Fungi</taxon>
        <taxon>Dikarya</taxon>
        <taxon>Basidiomycota</taxon>
        <taxon>Agaricomycotina</taxon>
        <taxon>Agaricomycetes</taxon>
        <taxon>Agaricomycetidae</taxon>
        <taxon>Atheliales</taxon>
        <taxon>Atheliaceae</taxon>
        <taxon>Athelia</taxon>
    </lineage>
</organism>
<name>A0A167VU17_9AGAM</name>
<keyword evidence="1" id="KW-0812">Transmembrane</keyword>
<proteinExistence type="predicted"/>
<dbReference type="EMBL" id="KV417844">
    <property type="protein sequence ID" value="KZP05371.1"/>
    <property type="molecule type" value="Genomic_DNA"/>
</dbReference>